<evidence type="ECO:0000256" key="2">
    <source>
        <dbReference type="SAM" id="MobiDB-lite"/>
    </source>
</evidence>
<dbReference type="Proteomes" id="UP001595872">
    <property type="component" value="Unassembled WGS sequence"/>
</dbReference>
<proteinExistence type="inferred from homology"/>
<evidence type="ECO:0000256" key="1">
    <source>
        <dbReference type="ARBA" id="ARBA00006739"/>
    </source>
</evidence>
<keyword evidence="5" id="KW-1185">Reference proteome</keyword>
<dbReference type="Pfam" id="PF00535">
    <property type="entry name" value="Glycos_transf_2"/>
    <property type="match status" value="1"/>
</dbReference>
<feature type="domain" description="Glycosyltransferase 2-like" evidence="3">
    <location>
        <begin position="40"/>
        <end position="207"/>
    </location>
</feature>
<dbReference type="EMBL" id="JBHSIT010000001">
    <property type="protein sequence ID" value="MFC4906107.1"/>
    <property type="molecule type" value="Genomic_DNA"/>
</dbReference>
<organism evidence="4 5">
    <name type="scientific">Actinomadura gamaensis</name>
    <dbReference type="NCBI Taxonomy" id="1763541"/>
    <lineage>
        <taxon>Bacteria</taxon>
        <taxon>Bacillati</taxon>
        <taxon>Actinomycetota</taxon>
        <taxon>Actinomycetes</taxon>
        <taxon>Streptosporangiales</taxon>
        <taxon>Thermomonosporaceae</taxon>
        <taxon>Actinomadura</taxon>
    </lineage>
</organism>
<comment type="caution">
    <text evidence="4">The sequence shown here is derived from an EMBL/GenBank/DDBJ whole genome shotgun (WGS) entry which is preliminary data.</text>
</comment>
<dbReference type="SUPFAM" id="SSF53448">
    <property type="entry name" value="Nucleotide-diphospho-sugar transferases"/>
    <property type="match status" value="1"/>
</dbReference>
<dbReference type="PANTHER" id="PTHR48090:SF7">
    <property type="entry name" value="RFBJ PROTEIN"/>
    <property type="match status" value="1"/>
</dbReference>
<dbReference type="PANTHER" id="PTHR48090">
    <property type="entry name" value="UNDECAPRENYL-PHOSPHATE 4-DEOXY-4-FORMAMIDO-L-ARABINOSE TRANSFERASE-RELATED"/>
    <property type="match status" value="1"/>
</dbReference>
<feature type="region of interest" description="Disordered" evidence="2">
    <location>
        <begin position="1"/>
        <end position="24"/>
    </location>
</feature>
<accession>A0ABV9TPU0</accession>
<dbReference type="Gene3D" id="3.90.550.10">
    <property type="entry name" value="Spore Coat Polysaccharide Biosynthesis Protein SpsA, Chain A"/>
    <property type="match status" value="1"/>
</dbReference>
<dbReference type="CDD" id="cd04179">
    <property type="entry name" value="DPM_DPG-synthase_like"/>
    <property type="match status" value="1"/>
</dbReference>
<gene>
    <name evidence="4" type="ORF">ACFPCY_02135</name>
</gene>
<dbReference type="InterPro" id="IPR050256">
    <property type="entry name" value="Glycosyltransferase_2"/>
</dbReference>
<protein>
    <submittedName>
        <fullName evidence="4">Glycosyltransferase family 2 protein</fullName>
    </submittedName>
</protein>
<reference evidence="5" key="1">
    <citation type="journal article" date="2019" name="Int. J. Syst. Evol. Microbiol.">
        <title>The Global Catalogue of Microorganisms (GCM) 10K type strain sequencing project: providing services to taxonomists for standard genome sequencing and annotation.</title>
        <authorList>
            <consortium name="The Broad Institute Genomics Platform"/>
            <consortium name="The Broad Institute Genome Sequencing Center for Infectious Disease"/>
            <person name="Wu L."/>
            <person name="Ma J."/>
        </authorList>
    </citation>
    <scope>NUCLEOTIDE SEQUENCE [LARGE SCALE GENOMIC DNA]</scope>
    <source>
        <strain evidence="5">KLKA75</strain>
    </source>
</reference>
<sequence length="331" mass="36281">MSSSNPTARADGVPRAATGAHTDNLVNLTDHGRRWRTVTAVVPTLNERENLEWLLPRLYANEELDEIVIVDGESTDGTRELAGSYEQDSLEPGPHPVVRVISQPPRGKGAAMREGLAAATGDMVIMLDADGSMDPEEFAAFLALLRRGFQFVKGTRYGCGGGSDDLTGLRRLGNRALTWLANRLYRQHWTDLCYGYVAMHREAVERLRLRSTGFEIETEMCVNAVRAGLRIAEIASHETERRHGVSNLNTWRDGWRVLRTMIRLRFAGPLDPERGTATQLPAAEHLSPGTFATSVPGAAASALASASPEETVPDHVRLSWRSAALSRTGTE</sequence>
<dbReference type="InterPro" id="IPR029044">
    <property type="entry name" value="Nucleotide-diphossugar_trans"/>
</dbReference>
<evidence type="ECO:0000259" key="3">
    <source>
        <dbReference type="Pfam" id="PF00535"/>
    </source>
</evidence>
<comment type="similarity">
    <text evidence="1">Belongs to the glycosyltransferase 2 family.</text>
</comment>
<evidence type="ECO:0000313" key="4">
    <source>
        <dbReference type="EMBL" id="MFC4906107.1"/>
    </source>
</evidence>
<dbReference type="InterPro" id="IPR001173">
    <property type="entry name" value="Glyco_trans_2-like"/>
</dbReference>
<name>A0ABV9TPU0_9ACTN</name>
<evidence type="ECO:0000313" key="5">
    <source>
        <dbReference type="Proteomes" id="UP001595872"/>
    </source>
</evidence>
<dbReference type="RefSeq" id="WP_378251829.1">
    <property type="nucleotide sequence ID" value="NZ_JBHSIT010000001.1"/>
</dbReference>